<feature type="region of interest" description="Disordered" evidence="10">
    <location>
        <begin position="163"/>
        <end position="194"/>
    </location>
</feature>
<evidence type="ECO:0000256" key="7">
    <source>
        <dbReference type="ARBA" id="ARBA00018400"/>
    </source>
</evidence>
<feature type="region of interest" description="Disordered" evidence="10">
    <location>
        <begin position="216"/>
        <end position="242"/>
    </location>
</feature>
<evidence type="ECO:0000259" key="11">
    <source>
        <dbReference type="Pfam" id="PF09811"/>
    </source>
</evidence>
<feature type="region of interest" description="Disordered" evidence="10">
    <location>
        <begin position="1"/>
        <end position="74"/>
    </location>
</feature>
<sequence length="242" mass="25683">MTSTQTDHAEPEVDNSLDDIFGSSPLEETNIHPGTSHAKPQKPTADPSESPALRRQHVTAGYRDGVSASKGEHVQEGFDAGYPVGAQLGMRAGTILGILEGLTRGLEERSGGGVVKKPARGNAAGSTETSLAGVEDSRRQLKERITKIYEEATKALDVQSVFTGFEAGPGPDPENAGKAAEEENAEAQLGRKGDDVVSVWEDRISVPMWEENMEALEEKEKEEAVSVSQGEKGAASAASERI</sequence>
<name>A0A9X0B9T4_9EURO</name>
<evidence type="ECO:0000256" key="2">
    <source>
        <dbReference type="ARBA" id="ARBA00004123"/>
    </source>
</evidence>
<comment type="subunit">
    <text evidence="5">May form a complex with LTO1.</text>
</comment>
<comment type="function">
    <text evidence="1">The complex LTO1:YAE1 may function as a target specific adapter that probably recruits apo-RPLI1 to the cytosolic iron-sulfur protein assembly (CIA) complex machinery. May be required for biogenesis of the large ribosomal subunit and initiation of translation.</text>
</comment>
<evidence type="ECO:0000256" key="6">
    <source>
        <dbReference type="ARBA" id="ARBA00017286"/>
    </source>
</evidence>
<dbReference type="EMBL" id="JAPZBU010000006">
    <property type="protein sequence ID" value="KAJ5397035.1"/>
    <property type="molecule type" value="Genomic_DNA"/>
</dbReference>
<protein>
    <recommendedName>
        <fullName evidence="7">Protein YAE1</fullName>
    </recommendedName>
    <alternativeName>
        <fullName evidence="6">Protein yae1</fullName>
    </alternativeName>
</protein>
<reference evidence="12" key="1">
    <citation type="submission" date="2022-12" db="EMBL/GenBank/DDBJ databases">
        <authorList>
            <person name="Petersen C."/>
        </authorList>
    </citation>
    <scope>NUCLEOTIDE SEQUENCE</scope>
    <source>
        <strain evidence="12">IBT 29677</strain>
    </source>
</reference>
<keyword evidence="8" id="KW-0963">Cytoplasm</keyword>
<comment type="similarity">
    <text evidence="4">Belongs to the YAE1 family.</text>
</comment>
<feature type="domain" description="Essential protein Yae1 N-terminal" evidence="11">
    <location>
        <begin position="61"/>
        <end position="99"/>
    </location>
</feature>
<dbReference type="InterPro" id="IPR038881">
    <property type="entry name" value="Yae1-like"/>
</dbReference>
<gene>
    <name evidence="12" type="ORF">N7509_005148</name>
</gene>
<dbReference type="AlphaFoldDB" id="A0A9X0B9T4"/>
<dbReference type="PANTHER" id="PTHR18829">
    <property type="entry name" value="PROTEIN YAE1 HOMOLOG"/>
    <property type="match status" value="1"/>
</dbReference>
<dbReference type="InterPro" id="IPR019191">
    <property type="entry name" value="Essential_protein_Yae1_N"/>
</dbReference>
<comment type="caution">
    <text evidence="12">The sequence shown here is derived from an EMBL/GenBank/DDBJ whole genome shotgun (WGS) entry which is preliminary data.</text>
</comment>
<reference evidence="12" key="2">
    <citation type="journal article" date="2023" name="IMA Fungus">
        <title>Comparative genomic study of the Penicillium genus elucidates a diverse pangenome and 15 lateral gene transfer events.</title>
        <authorList>
            <person name="Petersen C."/>
            <person name="Sorensen T."/>
            <person name="Nielsen M.R."/>
            <person name="Sondergaard T.E."/>
            <person name="Sorensen J.L."/>
            <person name="Fitzpatrick D.A."/>
            <person name="Frisvad J.C."/>
            <person name="Nielsen K.L."/>
        </authorList>
    </citation>
    <scope>NUCLEOTIDE SEQUENCE</scope>
    <source>
        <strain evidence="12">IBT 29677</strain>
    </source>
</reference>
<dbReference type="RefSeq" id="XP_056489087.1">
    <property type="nucleotide sequence ID" value="XM_056629785.1"/>
</dbReference>
<feature type="region of interest" description="Disordered" evidence="10">
    <location>
        <begin position="108"/>
        <end position="137"/>
    </location>
</feature>
<evidence type="ECO:0000256" key="4">
    <source>
        <dbReference type="ARBA" id="ARBA00007096"/>
    </source>
</evidence>
<evidence type="ECO:0000256" key="10">
    <source>
        <dbReference type="SAM" id="MobiDB-lite"/>
    </source>
</evidence>
<evidence type="ECO:0000256" key="5">
    <source>
        <dbReference type="ARBA" id="ARBA00011427"/>
    </source>
</evidence>
<dbReference type="GO" id="GO:0005634">
    <property type="term" value="C:nucleus"/>
    <property type="evidence" value="ECO:0007669"/>
    <property type="project" value="UniProtKB-SubCell"/>
</dbReference>
<dbReference type="OrthoDB" id="20086at2759"/>
<comment type="subcellular location">
    <subcellularLocation>
        <location evidence="3">Cytoplasm</location>
    </subcellularLocation>
    <subcellularLocation>
        <location evidence="2">Nucleus</location>
    </subcellularLocation>
</comment>
<dbReference type="GO" id="GO:0005737">
    <property type="term" value="C:cytoplasm"/>
    <property type="evidence" value="ECO:0007669"/>
    <property type="project" value="UniProtKB-SubCell"/>
</dbReference>
<dbReference type="GeneID" id="81368765"/>
<evidence type="ECO:0000256" key="3">
    <source>
        <dbReference type="ARBA" id="ARBA00004496"/>
    </source>
</evidence>
<evidence type="ECO:0000313" key="12">
    <source>
        <dbReference type="EMBL" id="KAJ5397035.1"/>
    </source>
</evidence>
<accession>A0A9X0B9T4</accession>
<dbReference type="Pfam" id="PF09811">
    <property type="entry name" value="Yae1_N"/>
    <property type="match status" value="1"/>
</dbReference>
<proteinExistence type="inferred from homology"/>
<keyword evidence="9" id="KW-0539">Nucleus</keyword>
<evidence type="ECO:0000256" key="8">
    <source>
        <dbReference type="ARBA" id="ARBA00022490"/>
    </source>
</evidence>
<dbReference type="PANTHER" id="PTHR18829:SF0">
    <property type="entry name" value="PROTEIN YAE1 HOMOLOG"/>
    <property type="match status" value="1"/>
</dbReference>
<dbReference type="Proteomes" id="UP001147747">
    <property type="component" value="Unassembled WGS sequence"/>
</dbReference>
<keyword evidence="13" id="KW-1185">Reference proteome</keyword>
<evidence type="ECO:0000313" key="13">
    <source>
        <dbReference type="Proteomes" id="UP001147747"/>
    </source>
</evidence>
<evidence type="ECO:0000256" key="1">
    <source>
        <dbReference type="ARBA" id="ARBA00003836"/>
    </source>
</evidence>
<organism evidence="12 13">
    <name type="scientific">Penicillium cosmopolitanum</name>
    <dbReference type="NCBI Taxonomy" id="1131564"/>
    <lineage>
        <taxon>Eukaryota</taxon>
        <taxon>Fungi</taxon>
        <taxon>Dikarya</taxon>
        <taxon>Ascomycota</taxon>
        <taxon>Pezizomycotina</taxon>
        <taxon>Eurotiomycetes</taxon>
        <taxon>Eurotiomycetidae</taxon>
        <taxon>Eurotiales</taxon>
        <taxon>Aspergillaceae</taxon>
        <taxon>Penicillium</taxon>
    </lineage>
</organism>
<evidence type="ECO:0000256" key="9">
    <source>
        <dbReference type="ARBA" id="ARBA00023242"/>
    </source>
</evidence>